<dbReference type="PANTHER" id="PTHR45947">
    <property type="entry name" value="SULFOQUINOVOSYL TRANSFERASE SQD2"/>
    <property type="match status" value="1"/>
</dbReference>
<name>A0A2M7BDC8_9BACT</name>
<dbReference type="Pfam" id="PF13439">
    <property type="entry name" value="Glyco_transf_4"/>
    <property type="match status" value="1"/>
</dbReference>
<feature type="domain" description="Glycosyl transferase family 1" evidence="1">
    <location>
        <begin position="195"/>
        <end position="349"/>
    </location>
</feature>
<dbReference type="Proteomes" id="UP000229631">
    <property type="component" value="Unassembled WGS sequence"/>
</dbReference>
<sequence>MKVALVHDYLGSFGGAERVLYSLHEIFPEAPIYTLYSEVEKSPLLKEKFKDAKIIESWFGKLPFSHRLISPLRFLLPAVWSSFNFSKFDLVISSASWAVTKGFAQGKVKEICYCHTPPRYLYGYETSRDWKKHWYIRIYALIVNHFMRMYDFYRAQKVTWFIANSREVQQRIQKFYRRDSVVINPPVDIPEFIIQNSKLKIQNYYLTGGRMEMPKNFDPIVKACNLLKVPLKIYGDGLQRESLEEMAGSTIEFVGTVSDEEKNQLFKNAKAFIVAAVDEDFGITPVEAMAFGTPVIAYRGGGYLETVVEGKTGVFFNEATVTGVVEGIEKFEKIKGKIKAENCRKQAEKFSKERFKKEIKKFVEEHA</sequence>
<dbReference type="Pfam" id="PF00534">
    <property type="entry name" value="Glycos_transf_1"/>
    <property type="match status" value="1"/>
</dbReference>
<accession>A0A2M7BDC8</accession>
<dbReference type="InterPro" id="IPR028098">
    <property type="entry name" value="Glyco_trans_4-like_N"/>
</dbReference>
<reference evidence="4" key="1">
    <citation type="submission" date="2017-09" db="EMBL/GenBank/DDBJ databases">
        <title>Depth-based differentiation of microbial function through sediment-hosted aquifers and enrichment of novel symbionts in the deep terrestrial subsurface.</title>
        <authorList>
            <person name="Probst A.J."/>
            <person name="Ladd B."/>
            <person name="Jarett J.K."/>
            <person name="Geller-Mcgrath D.E."/>
            <person name="Sieber C.M.K."/>
            <person name="Emerson J.B."/>
            <person name="Anantharaman K."/>
            <person name="Thomas B.C."/>
            <person name="Malmstrom R."/>
            <person name="Stieglmeier M."/>
            <person name="Klingl A."/>
            <person name="Woyke T."/>
            <person name="Ryan C.M."/>
            <person name="Banfield J.F."/>
        </authorList>
    </citation>
    <scope>NUCLEOTIDE SEQUENCE [LARGE SCALE GENOMIC DNA]</scope>
</reference>
<keyword evidence="3" id="KW-0808">Transferase</keyword>
<dbReference type="Gene3D" id="3.40.50.2000">
    <property type="entry name" value="Glycogen Phosphorylase B"/>
    <property type="match status" value="2"/>
</dbReference>
<gene>
    <name evidence="3" type="ORF">COS54_01640</name>
</gene>
<dbReference type="InterPro" id="IPR001296">
    <property type="entry name" value="Glyco_trans_1"/>
</dbReference>
<proteinExistence type="predicted"/>
<dbReference type="GO" id="GO:0016757">
    <property type="term" value="F:glycosyltransferase activity"/>
    <property type="evidence" value="ECO:0007669"/>
    <property type="project" value="InterPro"/>
</dbReference>
<dbReference type="SUPFAM" id="SSF53756">
    <property type="entry name" value="UDP-Glycosyltransferase/glycogen phosphorylase"/>
    <property type="match status" value="1"/>
</dbReference>
<dbReference type="InterPro" id="IPR050194">
    <property type="entry name" value="Glycosyltransferase_grp1"/>
</dbReference>
<dbReference type="AlphaFoldDB" id="A0A2M7BDC8"/>
<evidence type="ECO:0000259" key="2">
    <source>
        <dbReference type="Pfam" id="PF13439"/>
    </source>
</evidence>
<feature type="domain" description="Glycosyltransferase subfamily 4-like N-terminal" evidence="2">
    <location>
        <begin position="14"/>
        <end position="189"/>
    </location>
</feature>
<comment type="caution">
    <text evidence="3">The sequence shown here is derived from an EMBL/GenBank/DDBJ whole genome shotgun (WGS) entry which is preliminary data.</text>
</comment>
<evidence type="ECO:0000313" key="4">
    <source>
        <dbReference type="Proteomes" id="UP000229631"/>
    </source>
</evidence>
<protein>
    <submittedName>
        <fullName evidence="3">Glycosyltransferase family 4 protein</fullName>
    </submittedName>
</protein>
<organism evidence="3 4">
    <name type="scientific">Candidatus Shapirobacteria bacterium CG03_land_8_20_14_0_80_39_12</name>
    <dbReference type="NCBI Taxonomy" id="1974879"/>
    <lineage>
        <taxon>Bacteria</taxon>
        <taxon>Candidatus Shapironibacteriota</taxon>
    </lineage>
</organism>
<dbReference type="PANTHER" id="PTHR45947:SF3">
    <property type="entry name" value="SULFOQUINOVOSYL TRANSFERASE SQD2"/>
    <property type="match status" value="1"/>
</dbReference>
<dbReference type="EMBL" id="PEVC01000032">
    <property type="protein sequence ID" value="PIV01113.1"/>
    <property type="molecule type" value="Genomic_DNA"/>
</dbReference>
<evidence type="ECO:0000313" key="3">
    <source>
        <dbReference type="EMBL" id="PIV01113.1"/>
    </source>
</evidence>
<evidence type="ECO:0000259" key="1">
    <source>
        <dbReference type="Pfam" id="PF00534"/>
    </source>
</evidence>